<organism evidence="1 2">
    <name type="scientific">Racocetra persica</name>
    <dbReference type="NCBI Taxonomy" id="160502"/>
    <lineage>
        <taxon>Eukaryota</taxon>
        <taxon>Fungi</taxon>
        <taxon>Fungi incertae sedis</taxon>
        <taxon>Mucoromycota</taxon>
        <taxon>Glomeromycotina</taxon>
        <taxon>Glomeromycetes</taxon>
        <taxon>Diversisporales</taxon>
        <taxon>Gigasporaceae</taxon>
        <taxon>Racocetra</taxon>
    </lineage>
</organism>
<keyword evidence="2" id="KW-1185">Reference proteome</keyword>
<evidence type="ECO:0000313" key="2">
    <source>
        <dbReference type="Proteomes" id="UP000789920"/>
    </source>
</evidence>
<comment type="caution">
    <text evidence="1">The sequence shown here is derived from an EMBL/GenBank/DDBJ whole genome shotgun (WGS) entry which is preliminary data.</text>
</comment>
<reference evidence="1" key="1">
    <citation type="submission" date="2021-06" db="EMBL/GenBank/DDBJ databases">
        <authorList>
            <person name="Kallberg Y."/>
            <person name="Tangrot J."/>
            <person name="Rosling A."/>
        </authorList>
    </citation>
    <scope>NUCLEOTIDE SEQUENCE</scope>
    <source>
        <strain evidence="1">MA461A</strain>
    </source>
</reference>
<name>A0ACA9L5I7_9GLOM</name>
<gene>
    <name evidence="1" type="ORF">RPERSI_LOCUS2075</name>
</gene>
<protein>
    <submittedName>
        <fullName evidence="1">34769_t:CDS:1</fullName>
    </submittedName>
</protein>
<accession>A0ACA9L5I7</accession>
<proteinExistence type="predicted"/>
<dbReference type="Proteomes" id="UP000789920">
    <property type="component" value="Unassembled WGS sequence"/>
</dbReference>
<dbReference type="EMBL" id="CAJVQC010002151">
    <property type="protein sequence ID" value="CAG8506798.1"/>
    <property type="molecule type" value="Genomic_DNA"/>
</dbReference>
<evidence type="ECO:0000313" key="1">
    <source>
        <dbReference type="EMBL" id="CAG8506798.1"/>
    </source>
</evidence>
<sequence length="89" mass="9944">MQQGLDNSHYHNSIEETLLLEDCDRVAVEFSLSLQLFLFATLVDDAKDQNHHLLMTTTPKNDNSTEAPVYDDTKAAAPAKSEYSENATN</sequence>